<organism evidence="1 2">
    <name type="scientific">Laetiporus sulphureus 93-53</name>
    <dbReference type="NCBI Taxonomy" id="1314785"/>
    <lineage>
        <taxon>Eukaryota</taxon>
        <taxon>Fungi</taxon>
        <taxon>Dikarya</taxon>
        <taxon>Basidiomycota</taxon>
        <taxon>Agaricomycotina</taxon>
        <taxon>Agaricomycetes</taxon>
        <taxon>Polyporales</taxon>
        <taxon>Laetiporus</taxon>
    </lineage>
</organism>
<name>A0A165E8Y8_9APHY</name>
<evidence type="ECO:0000313" key="2">
    <source>
        <dbReference type="Proteomes" id="UP000076871"/>
    </source>
</evidence>
<accession>A0A165E8Y8</accession>
<dbReference type="OrthoDB" id="2769307at2759"/>
<dbReference type="GeneID" id="63829611"/>
<evidence type="ECO:0000313" key="1">
    <source>
        <dbReference type="EMBL" id="KZT06494.1"/>
    </source>
</evidence>
<gene>
    <name evidence="1" type="ORF">LAESUDRAFT_759322</name>
</gene>
<dbReference type="Proteomes" id="UP000076871">
    <property type="component" value="Unassembled WGS sequence"/>
</dbReference>
<dbReference type="InParanoid" id="A0A165E8Y8"/>
<reference evidence="1 2" key="1">
    <citation type="journal article" date="2016" name="Mol. Biol. Evol.">
        <title>Comparative Genomics of Early-Diverging Mushroom-Forming Fungi Provides Insights into the Origins of Lignocellulose Decay Capabilities.</title>
        <authorList>
            <person name="Nagy L.G."/>
            <person name="Riley R."/>
            <person name="Tritt A."/>
            <person name="Adam C."/>
            <person name="Daum C."/>
            <person name="Floudas D."/>
            <person name="Sun H."/>
            <person name="Yadav J.S."/>
            <person name="Pangilinan J."/>
            <person name="Larsson K.H."/>
            <person name="Matsuura K."/>
            <person name="Barry K."/>
            <person name="Labutti K."/>
            <person name="Kuo R."/>
            <person name="Ohm R.A."/>
            <person name="Bhattacharya S.S."/>
            <person name="Shirouzu T."/>
            <person name="Yoshinaga Y."/>
            <person name="Martin F.M."/>
            <person name="Grigoriev I.V."/>
            <person name="Hibbett D.S."/>
        </authorList>
    </citation>
    <scope>NUCLEOTIDE SEQUENCE [LARGE SCALE GENOMIC DNA]</scope>
    <source>
        <strain evidence="1 2">93-53</strain>
    </source>
</reference>
<dbReference type="RefSeq" id="XP_040764234.1">
    <property type="nucleotide sequence ID" value="XM_040912583.1"/>
</dbReference>
<sequence length="165" mass="18041">MLSLLLYGSVTSLSIKRQIINEYAGSIVAPANYTGIAPGAAFDFDYDSVNVCESGYEPITVWLLEQAPSVDAMASDGTFEDGTYLYRFGEWLIPNFGLPAQQDPPPPPDNLTMPDFSSAALGSYIFTNATFYLTIVETYENCPGYIPYEYGVTANVIVYNATTSF</sequence>
<dbReference type="EMBL" id="KV427624">
    <property type="protein sequence ID" value="KZT06494.1"/>
    <property type="molecule type" value="Genomic_DNA"/>
</dbReference>
<proteinExistence type="predicted"/>
<keyword evidence="2" id="KW-1185">Reference proteome</keyword>
<protein>
    <submittedName>
        <fullName evidence="1">Uncharacterized protein</fullName>
    </submittedName>
</protein>
<dbReference type="AlphaFoldDB" id="A0A165E8Y8"/>